<evidence type="ECO:0000256" key="2">
    <source>
        <dbReference type="PROSITE-ProRule" id="PRU00708"/>
    </source>
</evidence>
<proteinExistence type="predicted"/>
<sequence>MESALALFEWLKMKKKTTGGRIGPNLFINNSLLGAMKQCRPNRALTFLEEIEKKGMSPSPVSYLTALVAYRRMEDGNRGLKFFTELRDRYKKGEIGNDDDEDWEKEFVKLEKFTIRICYQVMRRWLVKGDHSSTKVLQLLSEMDKAGLNRGRAEYERLVWACTLEGHHIVAKDLYKRIRERESEISLSVCNHAIWLMGKAKKRWAALEIYEDLLDKGPKPNNLSYELVVSHFNVLLTAASRRGIWRWGVRLLNKMEEKGLKPGSS</sequence>
<dbReference type="InterPro" id="IPR011990">
    <property type="entry name" value="TPR-like_helical_dom_sf"/>
</dbReference>
<dbReference type="Gene3D" id="1.25.40.10">
    <property type="entry name" value="Tetratricopeptide repeat domain"/>
    <property type="match status" value="2"/>
</dbReference>
<dbReference type="OrthoDB" id="185373at2759"/>
<dbReference type="AlphaFoldDB" id="A0A835LJV7"/>
<protein>
    <recommendedName>
        <fullName evidence="5">Pentatricopeptide repeat-containing protein</fullName>
    </recommendedName>
</protein>
<dbReference type="InterPro" id="IPR002885">
    <property type="entry name" value="PPR_rpt"/>
</dbReference>
<keyword evidence="4" id="KW-1185">Reference proteome</keyword>
<dbReference type="PROSITE" id="PS51375">
    <property type="entry name" value="PPR"/>
    <property type="match status" value="1"/>
</dbReference>
<name>A0A835LJV7_9MAGN</name>
<dbReference type="Proteomes" id="UP000631114">
    <property type="component" value="Unassembled WGS sequence"/>
</dbReference>
<evidence type="ECO:0000313" key="3">
    <source>
        <dbReference type="EMBL" id="KAF9598313.1"/>
    </source>
</evidence>
<comment type="caution">
    <text evidence="3">The sequence shown here is derived from an EMBL/GenBank/DDBJ whole genome shotgun (WGS) entry which is preliminary data.</text>
</comment>
<dbReference type="PANTHER" id="PTHR47940">
    <property type="entry name" value="OS12G0283900 PROTEIN"/>
    <property type="match status" value="1"/>
</dbReference>
<evidence type="ECO:0000313" key="4">
    <source>
        <dbReference type="Proteomes" id="UP000631114"/>
    </source>
</evidence>
<dbReference type="Pfam" id="PF01535">
    <property type="entry name" value="PPR"/>
    <property type="match status" value="1"/>
</dbReference>
<organism evidence="3 4">
    <name type="scientific">Coptis chinensis</name>
    <dbReference type="NCBI Taxonomy" id="261450"/>
    <lineage>
        <taxon>Eukaryota</taxon>
        <taxon>Viridiplantae</taxon>
        <taxon>Streptophyta</taxon>
        <taxon>Embryophyta</taxon>
        <taxon>Tracheophyta</taxon>
        <taxon>Spermatophyta</taxon>
        <taxon>Magnoliopsida</taxon>
        <taxon>Ranunculales</taxon>
        <taxon>Ranunculaceae</taxon>
        <taxon>Coptidoideae</taxon>
        <taxon>Coptis</taxon>
    </lineage>
</organism>
<keyword evidence="1" id="KW-0677">Repeat</keyword>
<accession>A0A835LJV7</accession>
<reference evidence="3 4" key="1">
    <citation type="submission" date="2020-10" db="EMBL/GenBank/DDBJ databases">
        <title>The Coptis chinensis genome and diversification of protoberbering-type alkaloids.</title>
        <authorList>
            <person name="Wang B."/>
            <person name="Shu S."/>
            <person name="Song C."/>
            <person name="Liu Y."/>
        </authorList>
    </citation>
    <scope>NUCLEOTIDE SEQUENCE [LARGE SCALE GENOMIC DNA]</scope>
    <source>
        <strain evidence="3">HL-2020</strain>
        <tissue evidence="3">Leaf</tissue>
    </source>
</reference>
<dbReference type="EMBL" id="JADFTS010000007">
    <property type="protein sequence ID" value="KAF9598313.1"/>
    <property type="molecule type" value="Genomic_DNA"/>
</dbReference>
<gene>
    <name evidence="3" type="ORF">IFM89_026602</name>
</gene>
<feature type="repeat" description="PPR" evidence="2">
    <location>
        <begin position="228"/>
        <end position="262"/>
    </location>
</feature>
<dbReference type="InterPro" id="IPR053343">
    <property type="entry name" value="PSII_mRNA-binding_protein"/>
</dbReference>
<dbReference type="PANTHER" id="PTHR47940:SF1">
    <property type="entry name" value="PROTEIN LOW PHOTOSYNTHETIC EFFICIENCY 1, CHLOROPLASTIC"/>
    <property type="match status" value="1"/>
</dbReference>
<evidence type="ECO:0008006" key="5">
    <source>
        <dbReference type="Google" id="ProtNLM"/>
    </source>
</evidence>
<evidence type="ECO:0000256" key="1">
    <source>
        <dbReference type="ARBA" id="ARBA00022737"/>
    </source>
</evidence>